<keyword evidence="6" id="KW-0472">Membrane</keyword>
<evidence type="ECO:0000313" key="9">
    <source>
        <dbReference type="Proteomes" id="UP000807353"/>
    </source>
</evidence>
<name>A0A9P5YH03_9AGAR</name>
<keyword evidence="7" id="KW-0809">Transit peptide</keyword>
<dbReference type="InterPro" id="IPR036636">
    <property type="entry name" value="COX7C/Cox8_sf"/>
</dbReference>
<comment type="function">
    <text evidence="7">Component of the cytochrome c oxidase, the last enzyme in the mitochondrial electron transport chain which drives oxidative phosphorylation. The respiratory chain contains 3 multisubunit complexes succinate dehydrogenase (complex II, CII), ubiquinol-cytochrome c oxidoreductase (cytochrome b-c1 complex, complex III, CIII) and cytochrome c oxidase (complex IV, CIV), that cooperate to transfer electrons derived from NADH and succinate to molecular oxygen, creating an electrochemical gradient over the inner membrane that drives transmembrane transport and the ATP synthase. Cytochrome c oxidase is the component of the respiratory chain that catalyzes the reduction of oxygen to water. Electrons originating from reduced cytochrome c in the intermembrane space (IMS) are transferred via the dinuclear copper A center (CU(A)) of subunit 2 and heme A of subunit 1 to the active site in subunit 1, a binuclear center (BNC) formed by heme A3 and copper B (CU(B)). The BNC reduces molecular oxygen to 2 water molecules using 4 electrons from cytochrome c in the IMS and 4 protons from the mitochondrial matrix.</text>
</comment>
<comment type="pathway">
    <text evidence="2 7">Energy metabolism; oxidative phosphorylation.</text>
</comment>
<dbReference type="SUPFAM" id="SSF81427">
    <property type="entry name" value="Mitochondrial cytochrome c oxidase subunit VIIc (aka VIIIa)"/>
    <property type="match status" value="1"/>
</dbReference>
<evidence type="ECO:0000313" key="8">
    <source>
        <dbReference type="EMBL" id="KAF9469114.1"/>
    </source>
</evidence>
<comment type="subcellular location">
    <subcellularLocation>
        <location evidence="1 7">Mitochondrion inner membrane</location>
        <topology evidence="1 7">Single-pass membrane protein</topology>
    </subcellularLocation>
</comment>
<comment type="subunit">
    <text evidence="7">Component of the cytochrome c oxidase (complex IV, CIV), a multisubunit enzyme composed of a catalytic core of 3 subunits and several supernumerary subunits. The complex exists as a monomer or a dimer and forms supercomplexes (SCs) in the inner mitochondrial membrane with ubiquinol-cytochrome c oxidoreductase (cytochrome b-c1 complex, complex III, CIII).</text>
</comment>
<evidence type="ECO:0000256" key="5">
    <source>
        <dbReference type="ARBA" id="ARBA00023128"/>
    </source>
</evidence>
<protein>
    <recommendedName>
        <fullName evidence="7">Cytochrome c oxidase subunit 8, mitochondrial</fullName>
    </recommendedName>
    <alternativeName>
        <fullName evidence="7">Cytochrome c oxidase polypeptide VIII</fullName>
    </alternativeName>
</protein>
<dbReference type="Pfam" id="PF02935">
    <property type="entry name" value="COX7C"/>
    <property type="match status" value="1"/>
</dbReference>
<dbReference type="EMBL" id="MU150231">
    <property type="protein sequence ID" value="KAF9469114.1"/>
    <property type="molecule type" value="Genomic_DNA"/>
</dbReference>
<evidence type="ECO:0000256" key="2">
    <source>
        <dbReference type="ARBA" id="ARBA00004673"/>
    </source>
</evidence>
<evidence type="ECO:0000256" key="4">
    <source>
        <dbReference type="ARBA" id="ARBA00022792"/>
    </source>
</evidence>
<dbReference type="InterPro" id="IPR004202">
    <property type="entry name" value="COX7C/Cox8"/>
</dbReference>
<evidence type="ECO:0000256" key="1">
    <source>
        <dbReference type="ARBA" id="ARBA00004434"/>
    </source>
</evidence>
<accession>A0A9P5YH03</accession>
<evidence type="ECO:0000256" key="7">
    <source>
        <dbReference type="RuleBase" id="RU368123"/>
    </source>
</evidence>
<dbReference type="GO" id="GO:0045277">
    <property type="term" value="C:respiratory chain complex IV"/>
    <property type="evidence" value="ECO:0007669"/>
    <property type="project" value="UniProtKB-UniRule"/>
</dbReference>
<dbReference type="OrthoDB" id="9974841at2759"/>
<comment type="similarity">
    <text evidence="3 7">Belongs to the cytochrome c oxidase VIIc family.</text>
</comment>
<dbReference type="GO" id="GO:0005743">
    <property type="term" value="C:mitochondrial inner membrane"/>
    <property type="evidence" value="ECO:0007669"/>
    <property type="project" value="UniProtKB-SubCell"/>
</dbReference>
<dbReference type="Proteomes" id="UP000807353">
    <property type="component" value="Unassembled WGS sequence"/>
</dbReference>
<organism evidence="8 9">
    <name type="scientific">Collybia nuda</name>
    <dbReference type="NCBI Taxonomy" id="64659"/>
    <lineage>
        <taxon>Eukaryota</taxon>
        <taxon>Fungi</taxon>
        <taxon>Dikarya</taxon>
        <taxon>Basidiomycota</taxon>
        <taxon>Agaricomycotina</taxon>
        <taxon>Agaricomycetes</taxon>
        <taxon>Agaricomycetidae</taxon>
        <taxon>Agaricales</taxon>
        <taxon>Tricholomatineae</taxon>
        <taxon>Clitocybaceae</taxon>
        <taxon>Collybia</taxon>
    </lineage>
</organism>
<evidence type="ECO:0000256" key="3">
    <source>
        <dbReference type="ARBA" id="ARBA00010514"/>
    </source>
</evidence>
<reference evidence="8" key="1">
    <citation type="submission" date="2020-11" db="EMBL/GenBank/DDBJ databases">
        <authorList>
            <consortium name="DOE Joint Genome Institute"/>
            <person name="Ahrendt S."/>
            <person name="Riley R."/>
            <person name="Andreopoulos W."/>
            <person name="Labutti K."/>
            <person name="Pangilinan J."/>
            <person name="Ruiz-Duenas F.J."/>
            <person name="Barrasa J.M."/>
            <person name="Sanchez-Garcia M."/>
            <person name="Camarero S."/>
            <person name="Miyauchi S."/>
            <person name="Serrano A."/>
            <person name="Linde D."/>
            <person name="Babiker R."/>
            <person name="Drula E."/>
            <person name="Ayuso-Fernandez I."/>
            <person name="Pacheco R."/>
            <person name="Padilla G."/>
            <person name="Ferreira P."/>
            <person name="Barriuso J."/>
            <person name="Kellner H."/>
            <person name="Castanera R."/>
            <person name="Alfaro M."/>
            <person name="Ramirez L."/>
            <person name="Pisabarro A.G."/>
            <person name="Kuo A."/>
            <person name="Tritt A."/>
            <person name="Lipzen A."/>
            <person name="He G."/>
            <person name="Yan M."/>
            <person name="Ng V."/>
            <person name="Cullen D."/>
            <person name="Martin F."/>
            <person name="Rosso M.-N."/>
            <person name="Henrissat B."/>
            <person name="Hibbett D."/>
            <person name="Martinez A.T."/>
            <person name="Grigoriev I.V."/>
        </authorList>
    </citation>
    <scope>NUCLEOTIDE SEQUENCE</scope>
    <source>
        <strain evidence="8">CBS 247.69</strain>
    </source>
</reference>
<keyword evidence="5 7" id="KW-0496">Mitochondrion</keyword>
<evidence type="ECO:0000256" key="6">
    <source>
        <dbReference type="ARBA" id="ARBA00023136"/>
    </source>
</evidence>
<proteinExistence type="inferred from homology"/>
<dbReference type="AlphaFoldDB" id="A0A9P5YH03"/>
<dbReference type="GO" id="GO:0006123">
    <property type="term" value="P:mitochondrial electron transport, cytochrome c to oxygen"/>
    <property type="evidence" value="ECO:0007669"/>
    <property type="project" value="UniProtKB-UniRule"/>
</dbReference>
<dbReference type="Gene3D" id="4.10.49.10">
    <property type="entry name" value="Cytochrome c oxidase subunit VIIc"/>
    <property type="match status" value="1"/>
</dbReference>
<keyword evidence="4 7" id="KW-0999">Mitochondrion inner membrane</keyword>
<keyword evidence="9" id="KW-1185">Reference proteome</keyword>
<gene>
    <name evidence="8" type="ORF">BDZ94DRAFT_572355</name>
</gene>
<comment type="caution">
    <text evidence="8">The sequence shown here is derived from an EMBL/GenBank/DDBJ whole genome shotgun (WGS) entry which is preliminary data.</text>
</comment>
<sequence>MSLSLLVRSSVFRQQVVSRARYLHTTPSIRSAGHGEYKFVPFSYDKKVPFGAKVAFYMVSGFSIPFLCAKWQLHKSQGA</sequence>